<sequence>MPLSGAQFLGRRPDVSCALCLAQTLAWLLPGEQAAHPDAAPPAEAAALGALWQAAAAAAAAALPPAELGPEAAGGGGGLGAAPQVVGGPWGLPVPPPAAADHRPAVQRALELLELPPRTGASSPLWPAGPAPWPPTAAGGARARLRWPLLRVLRRWRRAERGVRRLRALLDAAPPGLWWGFAEPRMESAYVAWRLERVPNGRGPLAAFGAVMAVGIVATTARLTWCGISRPLLKAMAGMLWLMSPMFVQFCRLGLLRPGSSRSSGGGRGHGHGSEHRQQQQQQRAGDSEEEGGNALALGPPTPELRTAGGHASRDASAAVAAGSSSSTAAAGAAAAPALLTRRVPRPFAGAALAWYDTLTAACCGLVASLLGLVTYTCSRPELDVRQVWLDDVGFVFGIFMTRAVFAPLATQLRLWPQLLASAGMAAVDVVHLHVLWRGAVPTWALVAAAAVVAVSNMALSGYIEVGQRREFLRMRAAATAEGKDG</sequence>
<feature type="transmembrane region" description="Helical" evidence="2">
    <location>
        <begin position="353"/>
        <end position="376"/>
    </location>
</feature>
<feature type="transmembrane region" description="Helical" evidence="2">
    <location>
        <begin position="443"/>
        <end position="466"/>
    </location>
</feature>
<keyword evidence="2" id="KW-1133">Transmembrane helix</keyword>
<protein>
    <submittedName>
        <fullName evidence="3">Uncharacterized protein</fullName>
    </submittedName>
</protein>
<feature type="region of interest" description="Disordered" evidence="1">
    <location>
        <begin position="261"/>
        <end position="312"/>
    </location>
</feature>
<dbReference type="AlphaFoldDB" id="A0A2J8A3K9"/>
<keyword evidence="4" id="KW-1185">Reference proteome</keyword>
<name>A0A2J8A3K9_9CHLO</name>
<proteinExistence type="predicted"/>
<accession>A0A2J8A3K9</accession>
<keyword evidence="2" id="KW-0812">Transmembrane</keyword>
<dbReference type="OrthoDB" id="552365at2759"/>
<keyword evidence="2" id="KW-0472">Membrane</keyword>
<dbReference type="EMBL" id="PGGS01000197">
    <property type="protein sequence ID" value="PNH07104.1"/>
    <property type="molecule type" value="Genomic_DNA"/>
</dbReference>
<feature type="transmembrane region" description="Helical" evidence="2">
    <location>
        <begin position="388"/>
        <end position="407"/>
    </location>
</feature>
<dbReference type="Proteomes" id="UP000236333">
    <property type="component" value="Unassembled WGS sequence"/>
</dbReference>
<comment type="caution">
    <text evidence="3">The sequence shown here is derived from an EMBL/GenBank/DDBJ whole genome shotgun (WGS) entry which is preliminary data.</text>
</comment>
<reference evidence="3 4" key="1">
    <citation type="journal article" date="2017" name="Mol. Biol. Evol.">
        <title>The 4-celled Tetrabaena socialis nuclear genome reveals the essential components for genetic control of cell number at the origin of multicellularity in the volvocine lineage.</title>
        <authorList>
            <person name="Featherston J."/>
            <person name="Arakaki Y."/>
            <person name="Hanschen E.R."/>
            <person name="Ferris P.J."/>
            <person name="Michod R.E."/>
            <person name="Olson B.J.S.C."/>
            <person name="Nozaki H."/>
            <person name="Durand P.M."/>
        </authorList>
    </citation>
    <scope>NUCLEOTIDE SEQUENCE [LARGE SCALE GENOMIC DNA]</scope>
    <source>
        <strain evidence="3 4">NIES-571</strain>
    </source>
</reference>
<gene>
    <name evidence="3" type="ORF">TSOC_006463</name>
</gene>
<organism evidence="3 4">
    <name type="scientific">Tetrabaena socialis</name>
    <dbReference type="NCBI Taxonomy" id="47790"/>
    <lineage>
        <taxon>Eukaryota</taxon>
        <taxon>Viridiplantae</taxon>
        <taxon>Chlorophyta</taxon>
        <taxon>core chlorophytes</taxon>
        <taxon>Chlorophyceae</taxon>
        <taxon>CS clade</taxon>
        <taxon>Chlamydomonadales</taxon>
        <taxon>Tetrabaenaceae</taxon>
        <taxon>Tetrabaena</taxon>
    </lineage>
</organism>
<evidence type="ECO:0000256" key="1">
    <source>
        <dbReference type="SAM" id="MobiDB-lite"/>
    </source>
</evidence>
<evidence type="ECO:0000313" key="3">
    <source>
        <dbReference type="EMBL" id="PNH07104.1"/>
    </source>
</evidence>
<evidence type="ECO:0000313" key="4">
    <source>
        <dbReference type="Proteomes" id="UP000236333"/>
    </source>
</evidence>
<evidence type="ECO:0000256" key="2">
    <source>
        <dbReference type="SAM" id="Phobius"/>
    </source>
</evidence>